<evidence type="ECO:0000256" key="1">
    <source>
        <dbReference type="SAM" id="Phobius"/>
    </source>
</evidence>
<dbReference type="Proteomes" id="UP001179858">
    <property type="component" value="Chromosome"/>
</dbReference>
<name>A0AAF0GP27_LATSK</name>
<dbReference type="AlphaFoldDB" id="A0AAF0GP27"/>
<dbReference type="InterPro" id="IPR024515">
    <property type="entry name" value="DUF3397"/>
</dbReference>
<dbReference type="Pfam" id="PF11877">
    <property type="entry name" value="DUF3397"/>
    <property type="match status" value="1"/>
</dbReference>
<accession>A0AAF0GP27</accession>
<dbReference type="EMBL" id="CP122959">
    <property type="protein sequence ID" value="WGI19915.1"/>
    <property type="molecule type" value="Genomic_DNA"/>
</dbReference>
<dbReference type="RefSeq" id="WP_280103230.1">
    <property type="nucleotide sequence ID" value="NZ_CP122959.1"/>
</dbReference>
<gene>
    <name evidence="2" type="ORF">QBD03_04185</name>
</gene>
<evidence type="ECO:0000313" key="2">
    <source>
        <dbReference type="EMBL" id="WGI19915.1"/>
    </source>
</evidence>
<evidence type="ECO:0000313" key="3">
    <source>
        <dbReference type="Proteomes" id="UP001179858"/>
    </source>
</evidence>
<feature type="transmembrane region" description="Helical" evidence="1">
    <location>
        <begin position="104"/>
        <end position="127"/>
    </location>
</feature>
<organism evidence="2 3">
    <name type="scientific">Latilactobacillus sakei</name>
    <name type="common">Lactobacillus sakei</name>
    <dbReference type="NCBI Taxonomy" id="1599"/>
    <lineage>
        <taxon>Bacteria</taxon>
        <taxon>Bacillati</taxon>
        <taxon>Bacillota</taxon>
        <taxon>Bacilli</taxon>
        <taxon>Lactobacillales</taxon>
        <taxon>Lactobacillaceae</taxon>
        <taxon>Latilactobacillus</taxon>
    </lineage>
</organism>
<sequence>MGILTFEVIQMPVTATLFFILLPLICLAIGYGLNLVLQRFFKKQIHIIDWLPLPFLISAIAFSQSFFNKAGWYFFLVICLWGIIWSLTRFYYDHALYPRKFFKSWWRYVLLMSGAWYLAFLVIALIVK</sequence>
<reference evidence="2" key="1">
    <citation type="submission" date="2023-04" db="EMBL/GenBank/DDBJ databases">
        <title>Novel strain of Lactilactobacillus sakei and use thereof.</title>
        <authorList>
            <person name="Kim S.Y."/>
        </authorList>
    </citation>
    <scope>NUCLEOTIDE SEQUENCE</scope>
    <source>
        <strain evidence="2">HUP1</strain>
    </source>
</reference>
<feature type="transmembrane region" description="Helical" evidence="1">
    <location>
        <begin position="47"/>
        <end position="66"/>
    </location>
</feature>
<proteinExistence type="predicted"/>
<keyword evidence="1" id="KW-1133">Transmembrane helix</keyword>
<protein>
    <submittedName>
        <fullName evidence="2">DUF3397 domain-containing protein</fullName>
    </submittedName>
</protein>
<keyword evidence="1" id="KW-0472">Membrane</keyword>
<keyword evidence="1" id="KW-0812">Transmembrane</keyword>
<feature type="transmembrane region" description="Helical" evidence="1">
    <location>
        <begin position="12"/>
        <end position="35"/>
    </location>
</feature>
<feature type="transmembrane region" description="Helical" evidence="1">
    <location>
        <begin position="72"/>
        <end position="92"/>
    </location>
</feature>